<evidence type="ECO:0000313" key="1">
    <source>
        <dbReference type="EMBL" id="CAG8810280.1"/>
    </source>
</evidence>
<evidence type="ECO:0000313" key="2">
    <source>
        <dbReference type="Proteomes" id="UP000789901"/>
    </source>
</evidence>
<dbReference type="SUPFAM" id="SSF56112">
    <property type="entry name" value="Protein kinase-like (PK-like)"/>
    <property type="match status" value="1"/>
</dbReference>
<reference evidence="1 2" key="1">
    <citation type="submission" date="2021-06" db="EMBL/GenBank/DDBJ databases">
        <authorList>
            <person name="Kallberg Y."/>
            <person name="Tangrot J."/>
            <person name="Rosling A."/>
        </authorList>
    </citation>
    <scope>NUCLEOTIDE SEQUENCE [LARGE SCALE GENOMIC DNA]</scope>
    <source>
        <strain evidence="1 2">120-4 pot B 10/14</strain>
    </source>
</reference>
<keyword evidence="2" id="KW-1185">Reference proteome</keyword>
<dbReference type="Proteomes" id="UP000789901">
    <property type="component" value="Unassembled WGS sequence"/>
</dbReference>
<name>A0ABN7W0X3_GIGMA</name>
<dbReference type="Gene3D" id="1.10.510.10">
    <property type="entry name" value="Transferase(Phosphotransferase) domain 1"/>
    <property type="match status" value="1"/>
</dbReference>
<accession>A0ABN7W0X3</accession>
<proteinExistence type="predicted"/>
<dbReference type="EMBL" id="CAJVQB010027284">
    <property type="protein sequence ID" value="CAG8810280.1"/>
    <property type="molecule type" value="Genomic_DNA"/>
</dbReference>
<sequence>MWQVVAEVPPYYDIEINNSETLNTFIRFVIGGMRPDINIGIPSKYRTLMQQCWDANPESRPDILTIWQQIRELRIELVEAMDNAIRKGYNFSDEEFYNISKLTIILSEAEKCRSRKSTSRLLAPYKNSSLPLNVLPGQYDLI</sequence>
<gene>
    <name evidence="1" type="ORF">GMARGA_LOCUS25060</name>
</gene>
<comment type="caution">
    <text evidence="1">The sequence shown here is derived from an EMBL/GenBank/DDBJ whole genome shotgun (WGS) entry which is preliminary data.</text>
</comment>
<protein>
    <submittedName>
        <fullName evidence="1">10525_t:CDS:1</fullName>
    </submittedName>
</protein>
<organism evidence="1 2">
    <name type="scientific">Gigaspora margarita</name>
    <dbReference type="NCBI Taxonomy" id="4874"/>
    <lineage>
        <taxon>Eukaryota</taxon>
        <taxon>Fungi</taxon>
        <taxon>Fungi incertae sedis</taxon>
        <taxon>Mucoromycota</taxon>
        <taxon>Glomeromycotina</taxon>
        <taxon>Glomeromycetes</taxon>
        <taxon>Diversisporales</taxon>
        <taxon>Gigasporaceae</taxon>
        <taxon>Gigaspora</taxon>
    </lineage>
</organism>
<dbReference type="InterPro" id="IPR011009">
    <property type="entry name" value="Kinase-like_dom_sf"/>
</dbReference>